<proteinExistence type="predicted"/>
<accession>A0ABD1CRP4</accession>
<gene>
    <name evidence="1" type="ORF">pipiens_015572</name>
</gene>
<comment type="caution">
    <text evidence="1">The sequence shown here is derived from an EMBL/GenBank/DDBJ whole genome shotgun (WGS) entry which is preliminary data.</text>
</comment>
<organism evidence="1 2">
    <name type="scientific">Culex pipiens pipiens</name>
    <name type="common">Northern house mosquito</name>
    <dbReference type="NCBI Taxonomy" id="38569"/>
    <lineage>
        <taxon>Eukaryota</taxon>
        <taxon>Metazoa</taxon>
        <taxon>Ecdysozoa</taxon>
        <taxon>Arthropoda</taxon>
        <taxon>Hexapoda</taxon>
        <taxon>Insecta</taxon>
        <taxon>Pterygota</taxon>
        <taxon>Neoptera</taxon>
        <taxon>Endopterygota</taxon>
        <taxon>Diptera</taxon>
        <taxon>Nematocera</taxon>
        <taxon>Culicoidea</taxon>
        <taxon>Culicidae</taxon>
        <taxon>Culicinae</taxon>
        <taxon>Culicini</taxon>
        <taxon>Culex</taxon>
        <taxon>Culex</taxon>
    </lineage>
</organism>
<feature type="non-terminal residue" evidence="1">
    <location>
        <position position="1"/>
    </location>
</feature>
<dbReference type="Proteomes" id="UP001562425">
    <property type="component" value="Unassembled WGS sequence"/>
</dbReference>
<dbReference type="AlphaFoldDB" id="A0ABD1CRP4"/>
<dbReference type="EMBL" id="JBEHCU010010303">
    <property type="protein sequence ID" value="KAL1378459.1"/>
    <property type="molecule type" value="Genomic_DNA"/>
</dbReference>
<reference evidence="1 2" key="1">
    <citation type="submission" date="2024-05" db="EMBL/GenBank/DDBJ databases">
        <title>Culex pipiens pipiens assembly and annotation.</title>
        <authorList>
            <person name="Alout H."/>
            <person name="Durand T."/>
        </authorList>
    </citation>
    <scope>NUCLEOTIDE SEQUENCE [LARGE SCALE GENOMIC DNA]</scope>
    <source>
        <strain evidence="1">HA-2024</strain>
        <tissue evidence="1">Whole body</tissue>
    </source>
</reference>
<evidence type="ECO:0000313" key="1">
    <source>
        <dbReference type="EMBL" id="KAL1378459.1"/>
    </source>
</evidence>
<name>A0ABD1CRP4_CULPP</name>
<evidence type="ECO:0000313" key="2">
    <source>
        <dbReference type="Proteomes" id="UP001562425"/>
    </source>
</evidence>
<sequence>VEMARAVLDEQFCRSCVAAYLHIFVRIHSKAVFVNVQVQSID</sequence>
<keyword evidence="2" id="KW-1185">Reference proteome</keyword>
<protein>
    <submittedName>
        <fullName evidence="1">Uncharacterized protein</fullName>
    </submittedName>
</protein>